<protein>
    <submittedName>
        <fullName evidence="2">Uncharacterized protein</fullName>
    </submittedName>
</protein>
<dbReference type="InterPro" id="IPR011042">
    <property type="entry name" value="6-blade_b-propeller_TolB-like"/>
</dbReference>
<dbReference type="EMBL" id="PEBX01000013">
    <property type="protein sequence ID" value="PTQ57068.1"/>
    <property type="molecule type" value="Genomic_DNA"/>
</dbReference>
<accession>A0A2R6Y329</accession>
<keyword evidence="1" id="KW-1133">Transmembrane helix</keyword>
<keyword evidence="1" id="KW-0472">Membrane</keyword>
<dbReference type="AlphaFoldDB" id="A0A2R6Y329"/>
<evidence type="ECO:0000313" key="3">
    <source>
        <dbReference type="Proteomes" id="UP000244338"/>
    </source>
</evidence>
<comment type="caution">
    <text evidence="2">The sequence shown here is derived from an EMBL/GenBank/DDBJ whole genome shotgun (WGS) entry which is preliminary data.</text>
</comment>
<proteinExistence type="predicted"/>
<dbReference type="SUPFAM" id="SSF82171">
    <property type="entry name" value="DPP6 N-terminal domain-like"/>
    <property type="match status" value="1"/>
</dbReference>
<evidence type="ECO:0000313" key="2">
    <source>
        <dbReference type="EMBL" id="PTQ57068.1"/>
    </source>
</evidence>
<name>A0A2R6Y329_9BACL</name>
<keyword evidence="1" id="KW-0812">Transmembrane</keyword>
<dbReference type="Gene3D" id="2.120.10.30">
    <property type="entry name" value="TolB, C-terminal domain"/>
    <property type="match status" value="1"/>
</dbReference>
<gene>
    <name evidence="2" type="ORF">BSOLF_2219</name>
</gene>
<feature type="transmembrane region" description="Helical" evidence="1">
    <location>
        <begin position="50"/>
        <end position="68"/>
    </location>
</feature>
<organism evidence="2 3">
    <name type="scientific">Candidatus Carbonibacillus altaicus</name>
    <dbReference type="NCBI Taxonomy" id="2163959"/>
    <lineage>
        <taxon>Bacteria</taxon>
        <taxon>Bacillati</taxon>
        <taxon>Bacillota</taxon>
        <taxon>Bacilli</taxon>
        <taxon>Bacillales</taxon>
        <taxon>Candidatus Carbonibacillus</taxon>
    </lineage>
</organism>
<dbReference type="Proteomes" id="UP000244338">
    <property type="component" value="Unassembled WGS sequence"/>
</dbReference>
<reference evidence="3" key="1">
    <citation type="journal article" date="2018" name="Sci. Rep.">
        <title>Lignite coal burning seam in the remote Altai Mountains harbors a hydrogen-driven thermophilic microbial community.</title>
        <authorList>
            <person name="Kadnikov V.V."/>
            <person name="Mardanov A.V."/>
            <person name="Ivasenko D.A."/>
            <person name="Antsiferov D.V."/>
            <person name="Beletsky A.V."/>
            <person name="Karnachuk O.V."/>
            <person name="Ravin N.V."/>
        </authorList>
    </citation>
    <scope>NUCLEOTIDE SEQUENCE [LARGE SCALE GENOMIC DNA]</scope>
</reference>
<evidence type="ECO:0000256" key="1">
    <source>
        <dbReference type="SAM" id="Phobius"/>
    </source>
</evidence>
<sequence length="489" mass="54791">MIYVLKKGGSREISRGIRYEIVTLPTDEEIEYMFQVNLIEKGMIINMRKWLSITAMLISITLIGVAVSQSMRAYNLPIIGKKTMAAIPYEENFSNIMLGENGSVLLVDSISDKEYTEMMNILYPNGIVDTQGQDIPGINNFDEARAKFIAEHMKAYSLVGEKTIEVKLTTFKINITDKSNGEYESIFYKASIGKDNFVFPSEWGNQSYGFISVSEKNIYIAYTDMGIWHIDPENMSAKKISSDKYSGKTQAEISLEIKKLHPDWYLTWIDSVNISPDGNYVVYRTNRDSTALNETSVWEIDLKNGEERQLIQPSYNNDIVGFITNRNVVVGALSDTRMVDVINKTVIPVNVPKLPNLRITGVKDGKITYSSYEDGSFSTTVFISSVNVSTGELSEIAKVVGYLDGEPHFSPSGNKIAIGYGADPMVGVTDVMIIDMATMSRTLLTDLLQNPRALNGNVIHFRWINDDEALVDLQRGLESSSFLIKYQGE</sequence>